<dbReference type="Pfam" id="PF00467">
    <property type="entry name" value="KOW"/>
    <property type="match status" value="1"/>
</dbReference>
<dbReference type="InterPro" id="IPR005824">
    <property type="entry name" value="KOW"/>
</dbReference>
<dbReference type="InterPro" id="IPR041988">
    <property type="entry name" value="Ribosomal_uL24_KOW"/>
</dbReference>
<reference evidence="7 8" key="1">
    <citation type="submission" date="2018-05" db="EMBL/GenBank/DDBJ databases">
        <title>Draft genome of Methanospirillum lacunae Ki8-1.</title>
        <authorList>
            <person name="Dueholm M.S."/>
            <person name="Nielsen P.H."/>
            <person name="Bakmann L.F."/>
            <person name="Otzen D.E."/>
        </authorList>
    </citation>
    <scope>NUCLEOTIDE SEQUENCE [LARGE SCALE GENOMIC DNA]</scope>
    <source>
        <strain evidence="7 8">Ki8-1</strain>
    </source>
</reference>
<evidence type="ECO:0000259" key="6">
    <source>
        <dbReference type="SMART" id="SM00739"/>
    </source>
</evidence>
<dbReference type="EMBL" id="QGMY01000009">
    <property type="protein sequence ID" value="PWR71016.1"/>
    <property type="molecule type" value="Genomic_DNA"/>
</dbReference>
<dbReference type="GO" id="GO:0019843">
    <property type="term" value="F:rRNA binding"/>
    <property type="evidence" value="ECO:0007669"/>
    <property type="project" value="UniProtKB-UniRule"/>
</dbReference>
<dbReference type="PANTHER" id="PTHR11143">
    <property type="entry name" value="60S RIBOSOMAL PROTEIN L26 FAMILY MEMBER"/>
    <property type="match status" value="1"/>
</dbReference>
<evidence type="ECO:0000313" key="8">
    <source>
        <dbReference type="Proteomes" id="UP000245657"/>
    </source>
</evidence>
<evidence type="ECO:0000256" key="1">
    <source>
        <dbReference type="ARBA" id="ARBA00010618"/>
    </source>
</evidence>
<dbReference type="Proteomes" id="UP000245657">
    <property type="component" value="Unassembled WGS sequence"/>
</dbReference>
<dbReference type="SUPFAM" id="SSF50104">
    <property type="entry name" value="Translation proteins SH3-like domain"/>
    <property type="match status" value="1"/>
</dbReference>
<dbReference type="CDD" id="cd06089">
    <property type="entry name" value="KOW_RPL26"/>
    <property type="match status" value="1"/>
</dbReference>
<dbReference type="RefSeq" id="WP_109969510.1">
    <property type="nucleotide sequence ID" value="NZ_CP176093.1"/>
</dbReference>
<keyword evidence="4" id="KW-0694">RNA-binding</keyword>
<keyword evidence="4" id="KW-0699">rRNA-binding</keyword>
<dbReference type="GO" id="GO:0006412">
    <property type="term" value="P:translation"/>
    <property type="evidence" value="ECO:0007669"/>
    <property type="project" value="UniProtKB-UniRule"/>
</dbReference>
<proteinExistence type="inferred from homology"/>
<dbReference type="InterPro" id="IPR014722">
    <property type="entry name" value="Rib_uL2_dom2"/>
</dbReference>
<sequence>MVRIASKQPRKQRKARYNAAHHERGSLLHAPLSKELREKYNQRSVRVIKGDTVKVIRGDHSGTSGSVDSVITKKSQIVIDGVSVKKADGTEVPRPIDPSNVIVTELNLEDKRREQKLGGE</sequence>
<dbReference type="AlphaFoldDB" id="A0A2V2N054"/>
<keyword evidence="2 4" id="KW-0689">Ribosomal protein</keyword>
<evidence type="ECO:0000256" key="5">
    <source>
        <dbReference type="SAM" id="MobiDB-lite"/>
    </source>
</evidence>
<evidence type="ECO:0000313" key="7">
    <source>
        <dbReference type="EMBL" id="PWR71016.1"/>
    </source>
</evidence>
<evidence type="ECO:0000256" key="2">
    <source>
        <dbReference type="ARBA" id="ARBA00022980"/>
    </source>
</evidence>
<dbReference type="Gene3D" id="2.30.30.30">
    <property type="match status" value="1"/>
</dbReference>
<protein>
    <recommendedName>
        <fullName evidence="4">Large ribosomal subunit protein uL24</fullName>
    </recommendedName>
</protein>
<organism evidence="7 8">
    <name type="scientific">Methanospirillum lacunae</name>
    <dbReference type="NCBI Taxonomy" id="668570"/>
    <lineage>
        <taxon>Archaea</taxon>
        <taxon>Methanobacteriati</taxon>
        <taxon>Methanobacteriota</taxon>
        <taxon>Stenosarchaea group</taxon>
        <taxon>Methanomicrobia</taxon>
        <taxon>Methanomicrobiales</taxon>
        <taxon>Methanospirillaceae</taxon>
        <taxon>Methanospirillum</taxon>
    </lineage>
</organism>
<comment type="subunit">
    <text evidence="4">Part of the 50S ribosomal subunit.</text>
</comment>
<dbReference type="GeneID" id="97547384"/>
<dbReference type="InterPro" id="IPR008991">
    <property type="entry name" value="Translation_prot_SH3-like_sf"/>
</dbReference>
<dbReference type="Pfam" id="PF16906">
    <property type="entry name" value="Ribosomal_L26"/>
    <property type="match status" value="1"/>
</dbReference>
<comment type="function">
    <text evidence="4">Located at the polypeptide exit tunnel on the outside of the subunit.</text>
</comment>
<dbReference type="GO" id="GO:0015934">
    <property type="term" value="C:large ribosomal subunit"/>
    <property type="evidence" value="ECO:0007669"/>
    <property type="project" value="UniProtKB-UniRule"/>
</dbReference>
<name>A0A2V2N054_9EURY</name>
<dbReference type="GO" id="GO:0003735">
    <property type="term" value="F:structural constituent of ribosome"/>
    <property type="evidence" value="ECO:0007669"/>
    <property type="project" value="UniProtKB-UniRule"/>
</dbReference>
<dbReference type="HAMAP" id="MF_01326_A">
    <property type="entry name" value="Ribosomal_uL24_A"/>
    <property type="match status" value="1"/>
</dbReference>
<dbReference type="InterPro" id="IPR005756">
    <property type="entry name" value="Ribosomal_uL24_euk/arc"/>
</dbReference>
<comment type="caution">
    <text evidence="7">The sequence shown here is derived from an EMBL/GenBank/DDBJ whole genome shotgun (WGS) entry which is preliminary data.</text>
</comment>
<feature type="region of interest" description="Disordered" evidence="5">
    <location>
        <begin position="1"/>
        <end position="26"/>
    </location>
</feature>
<evidence type="ECO:0000256" key="4">
    <source>
        <dbReference type="HAMAP-Rule" id="MF_01326"/>
    </source>
</evidence>
<comment type="similarity">
    <text evidence="1 4">Belongs to the universal ribosomal protein uL24 family.</text>
</comment>
<dbReference type="OrthoDB" id="10899at2157"/>
<comment type="function">
    <text evidence="4">One of two assembly initiator proteins, it binds directly to the 5'-end of the 23S rRNA, where it nucleates assembly of the 50S subunit.</text>
</comment>
<dbReference type="SMART" id="SM00739">
    <property type="entry name" value="KOW"/>
    <property type="match status" value="1"/>
</dbReference>
<evidence type="ECO:0000256" key="3">
    <source>
        <dbReference type="ARBA" id="ARBA00023274"/>
    </source>
</evidence>
<accession>A0A2V2N054</accession>
<gene>
    <name evidence="4" type="primary">rpl24</name>
    <name evidence="7" type="ORF">DK846_13645</name>
</gene>
<feature type="domain" description="KOW" evidence="6">
    <location>
        <begin position="46"/>
        <end position="73"/>
    </location>
</feature>
<dbReference type="NCBIfam" id="TIGR01080">
    <property type="entry name" value="rplX_A_E"/>
    <property type="match status" value="1"/>
</dbReference>
<keyword evidence="3 4" id="KW-0687">Ribonucleoprotein</keyword>
<keyword evidence="8" id="KW-1185">Reference proteome</keyword>